<evidence type="ECO:0000313" key="3">
    <source>
        <dbReference type="EMBL" id="MBP5857239.1"/>
    </source>
</evidence>
<dbReference type="Gene3D" id="3.50.50.60">
    <property type="entry name" value="FAD/NAD(P)-binding domain"/>
    <property type="match status" value="1"/>
</dbReference>
<dbReference type="InterPro" id="IPR044152">
    <property type="entry name" value="YqjM-like"/>
</dbReference>
<evidence type="ECO:0000259" key="1">
    <source>
        <dbReference type="Pfam" id="PF00724"/>
    </source>
</evidence>
<dbReference type="InterPro" id="IPR001155">
    <property type="entry name" value="OxRdtase_FMN_N"/>
</dbReference>
<dbReference type="Proteomes" id="UP000672602">
    <property type="component" value="Unassembled WGS sequence"/>
</dbReference>
<comment type="caution">
    <text evidence="3">The sequence shown here is derived from an EMBL/GenBank/DDBJ whole genome shotgun (WGS) entry which is preliminary data.</text>
</comment>
<evidence type="ECO:0000313" key="4">
    <source>
        <dbReference type="Proteomes" id="UP000672602"/>
    </source>
</evidence>
<dbReference type="InterPro" id="IPR002938">
    <property type="entry name" value="FAD-bd"/>
</dbReference>
<dbReference type="GO" id="GO:0071949">
    <property type="term" value="F:FAD binding"/>
    <property type="evidence" value="ECO:0007669"/>
    <property type="project" value="InterPro"/>
</dbReference>
<dbReference type="Pfam" id="PF00724">
    <property type="entry name" value="Oxidored_FMN"/>
    <property type="match status" value="1"/>
</dbReference>
<dbReference type="SUPFAM" id="SSF51905">
    <property type="entry name" value="FAD/NAD(P)-binding domain"/>
    <property type="match status" value="1"/>
</dbReference>
<dbReference type="NCBIfam" id="NF006101">
    <property type="entry name" value="PRK08255.1"/>
    <property type="match status" value="1"/>
</dbReference>
<dbReference type="SUPFAM" id="SSF51395">
    <property type="entry name" value="FMN-linked oxidoreductases"/>
    <property type="match status" value="1"/>
</dbReference>
<dbReference type="Pfam" id="PF01494">
    <property type="entry name" value="FAD_binding_3"/>
    <property type="match status" value="1"/>
</dbReference>
<dbReference type="RefSeq" id="WP_210681829.1">
    <property type="nucleotide sequence ID" value="NZ_JAGMWN010000004.1"/>
</dbReference>
<dbReference type="PANTHER" id="PTHR43303">
    <property type="entry name" value="NADPH DEHYDROGENASE C23G7.10C-RELATED"/>
    <property type="match status" value="1"/>
</dbReference>
<dbReference type="Gene3D" id="3.20.20.70">
    <property type="entry name" value="Aldolase class I"/>
    <property type="match status" value="1"/>
</dbReference>
<dbReference type="PANTHER" id="PTHR43303:SF3">
    <property type="entry name" value="BLR3436 PROTEIN"/>
    <property type="match status" value="1"/>
</dbReference>
<proteinExistence type="predicted"/>
<reference evidence="3" key="1">
    <citation type="submission" date="2021-04" db="EMBL/GenBank/DDBJ databases">
        <authorList>
            <person name="Zhang D.-C."/>
        </authorList>
    </citation>
    <scope>NUCLEOTIDE SEQUENCE</scope>
    <source>
        <strain evidence="3">CGMCC 1.15697</strain>
    </source>
</reference>
<sequence>MKITCIGGGPAGLYFAILMKLQDDAHDITVVERNRPYDTFGWGVVLSDETMDNLRDNDPVSAETILSEFAHWDDIDVHYKGACVTSGGHGFSGIGRKRLLNILQARAEDLGIALQFETEVEDIEAYADSDLIIAADGINSKVRNRFADVFEPDIDVRRNKFVWLGTHKVFDAFTFIFEETEAGWIWAHAYKFDGETSTFIVECAPETWARLGLDTAVQEETIRRCEEIFRPYLDGHGLMSNARHLRGSAWLNFQRVSCKRWRHGNIVLMGDAAHTAHFSIGSGTKLAMEDAIDLAAMLKAGVIEGRRPLDDVLKEYQEARRLEVLRIQSAARNSTEWFEDIERYFGQDPIQFAYSLLTRSQRVSHENLRLRDRAWLEGAERWFVGKATGRETQRRVPPMFAPFRLRDMELVNRVAVSPMSMYSATDGLIDDFHLIHYGARAQGGAGLIFTEMTDVSAEGRITPGCAGLYTDAHEAAWTRVVDAVHRQGEARICLQLGHAGPKGSTQRGWERMDAPLPEGNWEIIAPSAVPWSPENQVPRAMTRADMDRVTADFVAATERAARAGFDMLELHYAHGYLMSAFITPLMNKRTDDYGGCLENRLRYPLEVFRAVRAVWPAEKPISVRISSNDWVGDFGITPAESVAIARHLKAAGVDIVDVSAGQTSPDAKPVYGRMFQTPFSDRIRNEVGIPTMAVGNIHAIDHVNSILMAGRADVCCLARPHLWDPYWTLKAAAAQGYEDIAWPRPYLPGKAQIERLMEKQQQADGGFRV</sequence>
<feature type="domain" description="NADH:flavin oxidoreductase/NADH oxidase N-terminal" evidence="1">
    <location>
        <begin position="399"/>
        <end position="732"/>
    </location>
</feature>
<gene>
    <name evidence="3" type="ORF">KAJ83_09485</name>
</gene>
<dbReference type="CDD" id="cd02932">
    <property type="entry name" value="OYE_YqiM_FMN"/>
    <property type="match status" value="1"/>
</dbReference>
<dbReference type="GO" id="GO:0003959">
    <property type="term" value="F:NADPH dehydrogenase activity"/>
    <property type="evidence" value="ECO:0007669"/>
    <property type="project" value="InterPro"/>
</dbReference>
<feature type="domain" description="FAD-binding" evidence="2">
    <location>
        <begin position="4"/>
        <end position="322"/>
    </location>
</feature>
<evidence type="ECO:0000259" key="2">
    <source>
        <dbReference type="Pfam" id="PF01494"/>
    </source>
</evidence>
<name>A0A8J7V428_9PROT</name>
<dbReference type="AlphaFoldDB" id="A0A8J7V428"/>
<dbReference type="EMBL" id="JAGMWN010000004">
    <property type="protein sequence ID" value="MBP5857239.1"/>
    <property type="molecule type" value="Genomic_DNA"/>
</dbReference>
<accession>A0A8J7V428</accession>
<keyword evidence="4" id="KW-1185">Reference proteome</keyword>
<dbReference type="PRINTS" id="PR00420">
    <property type="entry name" value="RNGMNOXGNASE"/>
</dbReference>
<dbReference type="GO" id="GO:0010181">
    <property type="term" value="F:FMN binding"/>
    <property type="evidence" value="ECO:0007669"/>
    <property type="project" value="InterPro"/>
</dbReference>
<dbReference type="InterPro" id="IPR036188">
    <property type="entry name" value="FAD/NAD-bd_sf"/>
</dbReference>
<dbReference type="GO" id="GO:0050661">
    <property type="term" value="F:NADP binding"/>
    <property type="evidence" value="ECO:0007669"/>
    <property type="project" value="InterPro"/>
</dbReference>
<organism evidence="3 4">
    <name type="scientific">Marivibrio halodurans</name>
    <dbReference type="NCBI Taxonomy" id="2039722"/>
    <lineage>
        <taxon>Bacteria</taxon>
        <taxon>Pseudomonadati</taxon>
        <taxon>Pseudomonadota</taxon>
        <taxon>Alphaproteobacteria</taxon>
        <taxon>Rhodospirillales</taxon>
        <taxon>Rhodospirillaceae</taxon>
        <taxon>Marivibrio</taxon>
    </lineage>
</organism>
<dbReference type="InterPro" id="IPR013785">
    <property type="entry name" value="Aldolase_TIM"/>
</dbReference>
<protein>
    <submittedName>
        <fullName evidence="3">Bifunctional salicylyl-CoA 5-hydroxylase/oxidoreductase</fullName>
    </submittedName>
</protein>
<dbReference type="Gene3D" id="3.30.9.20">
    <property type="match status" value="1"/>
</dbReference>